<dbReference type="InterPro" id="IPR036388">
    <property type="entry name" value="WH-like_DNA-bd_sf"/>
</dbReference>
<dbReference type="GO" id="GO:0003677">
    <property type="term" value="F:DNA binding"/>
    <property type="evidence" value="ECO:0007669"/>
    <property type="project" value="InterPro"/>
</dbReference>
<dbReference type="SUPFAM" id="SSF88659">
    <property type="entry name" value="Sigma3 and sigma4 domains of RNA polymerase sigma factors"/>
    <property type="match status" value="1"/>
</dbReference>
<dbReference type="Proteomes" id="UP000483362">
    <property type="component" value="Unassembled WGS sequence"/>
</dbReference>
<evidence type="ECO:0000256" key="2">
    <source>
        <dbReference type="ARBA" id="ARBA00023015"/>
    </source>
</evidence>
<evidence type="ECO:0000313" key="8">
    <source>
        <dbReference type="Proteomes" id="UP000483362"/>
    </source>
</evidence>
<dbReference type="GO" id="GO:0016987">
    <property type="term" value="F:sigma factor activity"/>
    <property type="evidence" value="ECO:0007669"/>
    <property type="project" value="UniProtKB-KW"/>
</dbReference>
<evidence type="ECO:0000313" key="7">
    <source>
        <dbReference type="EMBL" id="MSS16304.1"/>
    </source>
</evidence>
<keyword evidence="8" id="KW-1185">Reference proteome</keyword>
<dbReference type="PANTHER" id="PTHR43133:SF51">
    <property type="entry name" value="RNA POLYMERASE SIGMA FACTOR"/>
    <property type="match status" value="1"/>
</dbReference>
<keyword evidence="2" id="KW-0805">Transcription regulation</keyword>
<dbReference type="RefSeq" id="WP_154327910.1">
    <property type="nucleotide sequence ID" value="NZ_CP045696.1"/>
</dbReference>
<gene>
    <name evidence="7" type="ORF">FYJ29_00730</name>
</gene>
<dbReference type="PANTHER" id="PTHR43133">
    <property type="entry name" value="RNA POLYMERASE ECF-TYPE SIGMA FACTO"/>
    <property type="match status" value="1"/>
</dbReference>
<protein>
    <submittedName>
        <fullName evidence="7">RNA polymerase sigma factor</fullName>
    </submittedName>
</protein>
<keyword evidence="4" id="KW-0804">Transcription</keyword>
<evidence type="ECO:0000259" key="5">
    <source>
        <dbReference type="Pfam" id="PF04542"/>
    </source>
</evidence>
<proteinExistence type="inferred from homology"/>
<comment type="caution">
    <text evidence="7">The sequence shown here is derived from an EMBL/GenBank/DDBJ whole genome shotgun (WGS) entry which is preliminary data.</text>
</comment>
<evidence type="ECO:0000256" key="1">
    <source>
        <dbReference type="ARBA" id="ARBA00010641"/>
    </source>
</evidence>
<dbReference type="NCBIfam" id="TIGR02937">
    <property type="entry name" value="sigma70-ECF"/>
    <property type="match status" value="1"/>
</dbReference>
<dbReference type="InterPro" id="IPR013325">
    <property type="entry name" value="RNA_pol_sigma_r2"/>
</dbReference>
<dbReference type="Pfam" id="PF04542">
    <property type="entry name" value="Sigma70_r2"/>
    <property type="match status" value="1"/>
</dbReference>
<dbReference type="GO" id="GO:0006352">
    <property type="term" value="P:DNA-templated transcription initiation"/>
    <property type="evidence" value="ECO:0007669"/>
    <property type="project" value="InterPro"/>
</dbReference>
<sequence length="181" mass="20479">MTPNDQKIVEAMRKNPQQGFKLLVAAYMQPMYWHTRRLVGSHDDAEDATQEALVRIYKSFDQYDAKRSLTAWVFTIATREALRLLARRAGRATVSLDEATAQVLSLAAPDQWLDSSDTIAVKLQQAIHTLPAKQQVTFNLRYYDELSYAEIAEVTGSTAAAAKANYHVAKEKITQYMNQHD</sequence>
<dbReference type="Gene3D" id="1.10.1740.10">
    <property type="match status" value="1"/>
</dbReference>
<dbReference type="InterPro" id="IPR014284">
    <property type="entry name" value="RNA_pol_sigma-70_dom"/>
</dbReference>
<comment type="similarity">
    <text evidence="1">Belongs to the sigma-70 factor family. ECF subfamily.</text>
</comment>
<evidence type="ECO:0000256" key="4">
    <source>
        <dbReference type="ARBA" id="ARBA00023163"/>
    </source>
</evidence>
<dbReference type="InterPro" id="IPR013324">
    <property type="entry name" value="RNA_pol_sigma_r3/r4-like"/>
</dbReference>
<feature type="domain" description="RNA polymerase sigma-70 region 2" evidence="5">
    <location>
        <begin position="23"/>
        <end position="89"/>
    </location>
</feature>
<dbReference type="AlphaFoldDB" id="A0A6L5XC53"/>
<keyword evidence="3" id="KW-0731">Sigma factor</keyword>
<reference evidence="7 8" key="1">
    <citation type="submission" date="2019-08" db="EMBL/GenBank/DDBJ databases">
        <title>In-depth cultivation of the pig gut microbiome towards novel bacterial diversity and tailored functional studies.</title>
        <authorList>
            <person name="Wylensek D."/>
            <person name="Hitch T.C.A."/>
            <person name="Clavel T."/>
        </authorList>
    </citation>
    <scope>NUCLEOTIDE SEQUENCE [LARGE SCALE GENOMIC DNA]</scope>
    <source>
        <strain evidence="7 8">Oil-RF-744-WCA-WT-10</strain>
    </source>
</reference>
<dbReference type="EMBL" id="VULT01000001">
    <property type="protein sequence ID" value="MSS16304.1"/>
    <property type="molecule type" value="Genomic_DNA"/>
</dbReference>
<organism evidence="7 8">
    <name type="scientific">Sodaliphilus pleomorphus</name>
    <dbReference type="NCBI Taxonomy" id="2606626"/>
    <lineage>
        <taxon>Bacteria</taxon>
        <taxon>Pseudomonadati</taxon>
        <taxon>Bacteroidota</taxon>
        <taxon>Bacteroidia</taxon>
        <taxon>Bacteroidales</taxon>
        <taxon>Muribaculaceae</taxon>
        <taxon>Sodaliphilus</taxon>
    </lineage>
</organism>
<feature type="domain" description="RNA polymerase sigma factor 70 region 4 type 2" evidence="6">
    <location>
        <begin position="122"/>
        <end position="173"/>
    </location>
</feature>
<dbReference type="Gene3D" id="1.10.10.10">
    <property type="entry name" value="Winged helix-like DNA-binding domain superfamily/Winged helix DNA-binding domain"/>
    <property type="match status" value="1"/>
</dbReference>
<dbReference type="Pfam" id="PF08281">
    <property type="entry name" value="Sigma70_r4_2"/>
    <property type="match status" value="1"/>
</dbReference>
<dbReference type="SUPFAM" id="SSF88946">
    <property type="entry name" value="Sigma2 domain of RNA polymerase sigma factors"/>
    <property type="match status" value="1"/>
</dbReference>
<name>A0A6L5XC53_9BACT</name>
<dbReference type="CDD" id="cd06171">
    <property type="entry name" value="Sigma70_r4"/>
    <property type="match status" value="1"/>
</dbReference>
<evidence type="ECO:0000259" key="6">
    <source>
        <dbReference type="Pfam" id="PF08281"/>
    </source>
</evidence>
<dbReference type="InterPro" id="IPR039425">
    <property type="entry name" value="RNA_pol_sigma-70-like"/>
</dbReference>
<evidence type="ECO:0000256" key="3">
    <source>
        <dbReference type="ARBA" id="ARBA00023082"/>
    </source>
</evidence>
<dbReference type="InterPro" id="IPR013249">
    <property type="entry name" value="RNA_pol_sigma70_r4_t2"/>
</dbReference>
<accession>A0A6L5XC53</accession>
<dbReference type="InterPro" id="IPR007627">
    <property type="entry name" value="RNA_pol_sigma70_r2"/>
</dbReference>